<evidence type="ECO:0000313" key="11">
    <source>
        <dbReference type="Proteomes" id="UP000224634"/>
    </source>
</evidence>
<dbReference type="AlphaFoldDB" id="A0A2B7Y7M9"/>
<gene>
    <name evidence="10" type="ORF">AJ80_04934</name>
</gene>
<evidence type="ECO:0000259" key="9">
    <source>
        <dbReference type="PROSITE" id="PS50850"/>
    </source>
</evidence>
<feature type="transmembrane region" description="Helical" evidence="8">
    <location>
        <begin position="324"/>
        <end position="345"/>
    </location>
</feature>
<dbReference type="InterPro" id="IPR003663">
    <property type="entry name" value="Sugar/inositol_transpt"/>
</dbReference>
<feature type="transmembrane region" description="Helical" evidence="8">
    <location>
        <begin position="289"/>
        <end position="312"/>
    </location>
</feature>
<dbReference type="NCBIfam" id="TIGR00879">
    <property type="entry name" value="SP"/>
    <property type="match status" value="1"/>
</dbReference>
<dbReference type="STRING" id="1447883.A0A2B7Y7M9"/>
<dbReference type="InterPro" id="IPR036259">
    <property type="entry name" value="MFS_trans_sf"/>
</dbReference>
<dbReference type="Proteomes" id="UP000224634">
    <property type="component" value="Unassembled WGS sequence"/>
</dbReference>
<feature type="domain" description="Major facilitator superfamily (MFS) profile" evidence="9">
    <location>
        <begin position="26"/>
        <end position="433"/>
    </location>
</feature>
<sequence>MSSKPIAGTSDVNRIEGPVSLRAYLLCAFASFGGILFGYDSGYINGVLGMDFVKKQFGGPVPLDVDPSGYNVATWQKSLIVSILSVGTFFGALIAGSIAEWMGRRPAIMLACLIFTIGVVLQVIATGVGLLVGGRVVAGLGVGIVSVVVILYVSEIAPKKVRGALVAIYQWAITIGLLTASCVDQGTQHMANTASYRIPIGIQIAWAIILCTGLFFLPESPRYYVKNAKLEEAAVSLSRVRGLPVDSEFVIAELAEIQANFEYESRASSISWLDCLRGGLDPSGNFRRVLLGTALQMMQQLTGVNFIFYYGTTFFQQSGVKNPFMISVITNIVNVASTPLSFWAVEKLGRRSLLIWGAVLMLVCEFIIAAVGTALPNSVTASYCLIVFVCLYIFGFATTWGPGAWIVIGEIFPLPIRAKGVALSTASNWLWNC</sequence>
<dbReference type="OrthoDB" id="6612291at2759"/>
<evidence type="ECO:0000256" key="1">
    <source>
        <dbReference type="ARBA" id="ARBA00004141"/>
    </source>
</evidence>
<feature type="transmembrane region" description="Helical" evidence="8">
    <location>
        <begin position="136"/>
        <end position="154"/>
    </location>
</feature>
<evidence type="ECO:0000256" key="8">
    <source>
        <dbReference type="SAM" id="Phobius"/>
    </source>
</evidence>
<dbReference type="InterPro" id="IPR020846">
    <property type="entry name" value="MFS_dom"/>
</dbReference>
<evidence type="ECO:0000256" key="7">
    <source>
        <dbReference type="RuleBase" id="RU003346"/>
    </source>
</evidence>
<evidence type="ECO:0000256" key="5">
    <source>
        <dbReference type="ARBA" id="ARBA00022989"/>
    </source>
</evidence>
<feature type="transmembrane region" description="Helical" evidence="8">
    <location>
        <begin position="380"/>
        <end position="408"/>
    </location>
</feature>
<feature type="transmembrane region" description="Helical" evidence="8">
    <location>
        <begin position="79"/>
        <end position="101"/>
    </location>
</feature>
<dbReference type="PROSITE" id="PS50850">
    <property type="entry name" value="MFS"/>
    <property type="match status" value="1"/>
</dbReference>
<dbReference type="PROSITE" id="PS00217">
    <property type="entry name" value="SUGAR_TRANSPORT_2"/>
    <property type="match status" value="1"/>
</dbReference>
<dbReference type="InterPro" id="IPR005828">
    <property type="entry name" value="MFS_sugar_transport-like"/>
</dbReference>
<feature type="transmembrane region" description="Helical" evidence="8">
    <location>
        <begin position="108"/>
        <end position="130"/>
    </location>
</feature>
<dbReference type="PANTHER" id="PTHR48022:SF6">
    <property type="entry name" value="MSTA PROTEIN-RELATED"/>
    <property type="match status" value="1"/>
</dbReference>
<name>A0A2B7Y7M9_POLH7</name>
<dbReference type="Gene3D" id="1.20.1250.20">
    <property type="entry name" value="MFS general substrate transporter like domains"/>
    <property type="match status" value="1"/>
</dbReference>
<reference evidence="10 11" key="1">
    <citation type="submission" date="2017-10" db="EMBL/GenBank/DDBJ databases">
        <title>Comparative genomics in systemic dimorphic fungi from Ajellomycetaceae.</title>
        <authorList>
            <person name="Munoz J.F."/>
            <person name="Mcewen J.G."/>
            <person name="Clay O.K."/>
            <person name="Cuomo C.A."/>
        </authorList>
    </citation>
    <scope>NUCLEOTIDE SEQUENCE [LARGE SCALE GENOMIC DNA]</scope>
    <source>
        <strain evidence="10 11">UAMH7299</strain>
    </source>
</reference>
<comment type="similarity">
    <text evidence="2 7">Belongs to the major facilitator superfamily. Sugar transporter (TC 2.A.1.1) family.</text>
</comment>
<dbReference type="InterPro" id="IPR005829">
    <property type="entry name" value="Sugar_transporter_CS"/>
</dbReference>
<accession>A0A2B7Y7M9</accession>
<feature type="non-terminal residue" evidence="10">
    <location>
        <position position="433"/>
    </location>
</feature>
<dbReference type="EMBL" id="PDNA01000068">
    <property type="protein sequence ID" value="PGH17061.1"/>
    <property type="molecule type" value="Genomic_DNA"/>
</dbReference>
<keyword evidence="11" id="KW-1185">Reference proteome</keyword>
<keyword evidence="3 7" id="KW-0813">Transport</keyword>
<comment type="subcellular location">
    <subcellularLocation>
        <location evidence="1">Membrane</location>
        <topology evidence="1">Multi-pass membrane protein</topology>
    </subcellularLocation>
</comment>
<evidence type="ECO:0000256" key="6">
    <source>
        <dbReference type="ARBA" id="ARBA00023136"/>
    </source>
</evidence>
<keyword evidence="4 8" id="KW-0812">Transmembrane</keyword>
<dbReference type="PRINTS" id="PR00171">
    <property type="entry name" value="SUGRTRNSPORT"/>
</dbReference>
<keyword evidence="6 8" id="KW-0472">Membrane</keyword>
<protein>
    <recommendedName>
        <fullName evidence="9">Major facilitator superfamily (MFS) profile domain-containing protein</fullName>
    </recommendedName>
</protein>
<dbReference type="GO" id="GO:0005351">
    <property type="term" value="F:carbohydrate:proton symporter activity"/>
    <property type="evidence" value="ECO:0007669"/>
    <property type="project" value="TreeGrafter"/>
</dbReference>
<comment type="caution">
    <text evidence="10">The sequence shown here is derived from an EMBL/GenBank/DDBJ whole genome shotgun (WGS) entry which is preliminary data.</text>
</comment>
<feature type="transmembrane region" description="Helical" evidence="8">
    <location>
        <begin position="200"/>
        <end position="217"/>
    </location>
</feature>
<feature type="transmembrane region" description="Helical" evidence="8">
    <location>
        <begin position="352"/>
        <end position="374"/>
    </location>
</feature>
<organism evidence="10 11">
    <name type="scientific">Polytolypa hystricis (strain UAMH7299)</name>
    <dbReference type="NCBI Taxonomy" id="1447883"/>
    <lineage>
        <taxon>Eukaryota</taxon>
        <taxon>Fungi</taxon>
        <taxon>Dikarya</taxon>
        <taxon>Ascomycota</taxon>
        <taxon>Pezizomycotina</taxon>
        <taxon>Eurotiomycetes</taxon>
        <taxon>Eurotiomycetidae</taxon>
        <taxon>Onygenales</taxon>
        <taxon>Onygenales incertae sedis</taxon>
        <taxon>Polytolypa</taxon>
    </lineage>
</organism>
<keyword evidence="5 8" id="KW-1133">Transmembrane helix</keyword>
<evidence type="ECO:0000256" key="2">
    <source>
        <dbReference type="ARBA" id="ARBA00010992"/>
    </source>
</evidence>
<dbReference type="GO" id="GO:0016020">
    <property type="term" value="C:membrane"/>
    <property type="evidence" value="ECO:0007669"/>
    <property type="project" value="UniProtKB-SubCell"/>
</dbReference>
<proteinExistence type="inferred from homology"/>
<dbReference type="SUPFAM" id="SSF103473">
    <property type="entry name" value="MFS general substrate transporter"/>
    <property type="match status" value="1"/>
</dbReference>
<evidence type="ECO:0000256" key="3">
    <source>
        <dbReference type="ARBA" id="ARBA00022448"/>
    </source>
</evidence>
<feature type="transmembrane region" description="Helical" evidence="8">
    <location>
        <begin position="161"/>
        <end position="180"/>
    </location>
</feature>
<dbReference type="Pfam" id="PF00083">
    <property type="entry name" value="Sugar_tr"/>
    <property type="match status" value="1"/>
</dbReference>
<feature type="transmembrane region" description="Helical" evidence="8">
    <location>
        <begin position="21"/>
        <end position="39"/>
    </location>
</feature>
<evidence type="ECO:0000313" key="10">
    <source>
        <dbReference type="EMBL" id="PGH17061.1"/>
    </source>
</evidence>
<dbReference type="PANTHER" id="PTHR48022">
    <property type="entry name" value="PLASTIDIC GLUCOSE TRANSPORTER 4"/>
    <property type="match status" value="1"/>
</dbReference>
<dbReference type="InterPro" id="IPR050360">
    <property type="entry name" value="MFS_Sugar_Transporters"/>
</dbReference>
<dbReference type="PROSITE" id="PS00216">
    <property type="entry name" value="SUGAR_TRANSPORT_1"/>
    <property type="match status" value="1"/>
</dbReference>
<evidence type="ECO:0000256" key="4">
    <source>
        <dbReference type="ARBA" id="ARBA00022692"/>
    </source>
</evidence>